<feature type="compositionally biased region" description="Basic and acidic residues" evidence="1">
    <location>
        <begin position="32"/>
        <end position="42"/>
    </location>
</feature>
<dbReference type="AlphaFoldDB" id="A0A914D1M8"/>
<keyword evidence="2" id="KW-1185">Reference proteome</keyword>
<accession>A0A914D1M8</accession>
<proteinExistence type="predicted"/>
<protein>
    <submittedName>
        <fullName evidence="3">Bromodomain protein 4 C-terminal domain-containing protein</fullName>
    </submittedName>
</protein>
<name>A0A914D1M8_9BILA</name>
<feature type="compositionally biased region" description="Basic and acidic residues" evidence="1">
    <location>
        <begin position="65"/>
        <end position="85"/>
    </location>
</feature>
<evidence type="ECO:0000256" key="1">
    <source>
        <dbReference type="SAM" id="MobiDB-lite"/>
    </source>
</evidence>
<dbReference type="WBParaSite" id="ACRNAN_scaffold17086.g15653.t1">
    <property type="protein sequence ID" value="ACRNAN_scaffold17086.g15653.t1"/>
    <property type="gene ID" value="ACRNAN_scaffold17086.g15653"/>
</dbReference>
<evidence type="ECO:0000313" key="3">
    <source>
        <dbReference type="WBParaSite" id="ACRNAN_scaffold17086.g15653.t1"/>
    </source>
</evidence>
<feature type="compositionally biased region" description="Polar residues" evidence="1">
    <location>
        <begin position="49"/>
        <end position="62"/>
    </location>
</feature>
<reference evidence="3" key="1">
    <citation type="submission" date="2022-11" db="UniProtKB">
        <authorList>
            <consortium name="WormBaseParasite"/>
        </authorList>
    </citation>
    <scope>IDENTIFICATION</scope>
</reference>
<feature type="region of interest" description="Disordered" evidence="1">
    <location>
        <begin position="32"/>
        <end position="96"/>
    </location>
</feature>
<sequence length="107" mass="12440">MCVCLEALRNTRIESERSILVWTAPGLQQKKLKELEQGKRPQEVPARSSPMTSNVQPTQNAPSKDLTEIERRREAEKERRRREAQQNEQEVDLTGQMEIMANFEANF</sequence>
<dbReference type="Proteomes" id="UP000887540">
    <property type="component" value="Unplaced"/>
</dbReference>
<organism evidence="2 3">
    <name type="scientific">Acrobeloides nanus</name>
    <dbReference type="NCBI Taxonomy" id="290746"/>
    <lineage>
        <taxon>Eukaryota</taxon>
        <taxon>Metazoa</taxon>
        <taxon>Ecdysozoa</taxon>
        <taxon>Nematoda</taxon>
        <taxon>Chromadorea</taxon>
        <taxon>Rhabditida</taxon>
        <taxon>Tylenchina</taxon>
        <taxon>Cephalobomorpha</taxon>
        <taxon>Cephaloboidea</taxon>
        <taxon>Cephalobidae</taxon>
        <taxon>Acrobeloides</taxon>
    </lineage>
</organism>
<evidence type="ECO:0000313" key="2">
    <source>
        <dbReference type="Proteomes" id="UP000887540"/>
    </source>
</evidence>